<evidence type="ECO:0000313" key="1">
    <source>
        <dbReference type="EMBL" id="EDM79706.1"/>
    </source>
</evidence>
<comment type="caution">
    <text evidence="1">The sequence shown here is derived from an EMBL/GenBank/DDBJ whole genome shotgun (WGS) entry which is preliminary data.</text>
</comment>
<dbReference type="CDD" id="cd07812">
    <property type="entry name" value="SRPBCC"/>
    <property type="match status" value="1"/>
</dbReference>
<evidence type="ECO:0008006" key="3">
    <source>
        <dbReference type="Google" id="ProtNLM"/>
    </source>
</evidence>
<dbReference type="SUPFAM" id="SSF55961">
    <property type="entry name" value="Bet v1-like"/>
    <property type="match status" value="1"/>
</dbReference>
<protein>
    <recommendedName>
        <fullName evidence="3">SRPBCC family protein</fullName>
    </recommendedName>
</protein>
<dbReference type="RefSeq" id="WP_006971180.1">
    <property type="nucleotide sequence ID" value="NZ_ABCS01000017.1"/>
</dbReference>
<dbReference type="Proteomes" id="UP000005801">
    <property type="component" value="Unassembled WGS sequence"/>
</dbReference>
<evidence type="ECO:0000313" key="2">
    <source>
        <dbReference type="Proteomes" id="UP000005801"/>
    </source>
</evidence>
<reference evidence="1 2" key="1">
    <citation type="submission" date="2007-06" db="EMBL/GenBank/DDBJ databases">
        <authorList>
            <person name="Shimkets L."/>
            <person name="Ferriera S."/>
            <person name="Johnson J."/>
            <person name="Kravitz S."/>
            <person name="Beeson K."/>
            <person name="Sutton G."/>
            <person name="Rogers Y.-H."/>
            <person name="Friedman R."/>
            <person name="Frazier M."/>
            <person name="Venter J.C."/>
        </authorList>
    </citation>
    <scope>NUCLEOTIDE SEQUENCE [LARGE SCALE GENOMIC DNA]</scope>
    <source>
        <strain evidence="1 2">SIR-1</strain>
    </source>
</reference>
<dbReference type="InterPro" id="IPR023393">
    <property type="entry name" value="START-like_dom_sf"/>
</dbReference>
<name>A6G381_9BACT</name>
<accession>A6G381</accession>
<gene>
    <name evidence="1" type="ORF">PPSIR1_16630</name>
</gene>
<dbReference type="OrthoDB" id="3529782at2"/>
<organism evidence="1 2">
    <name type="scientific">Plesiocystis pacifica SIR-1</name>
    <dbReference type="NCBI Taxonomy" id="391625"/>
    <lineage>
        <taxon>Bacteria</taxon>
        <taxon>Pseudomonadati</taxon>
        <taxon>Myxococcota</taxon>
        <taxon>Polyangia</taxon>
        <taxon>Nannocystales</taxon>
        <taxon>Nannocystaceae</taxon>
        <taxon>Plesiocystis</taxon>
    </lineage>
</organism>
<dbReference type="STRING" id="391625.PPSIR1_16630"/>
<dbReference type="AlphaFoldDB" id="A6G381"/>
<keyword evidence="2" id="KW-1185">Reference proteome</keyword>
<dbReference type="Gene3D" id="3.30.530.20">
    <property type="match status" value="1"/>
</dbReference>
<dbReference type="EMBL" id="ABCS01000017">
    <property type="protein sequence ID" value="EDM79706.1"/>
    <property type="molecule type" value="Genomic_DNA"/>
</dbReference>
<proteinExistence type="predicted"/>
<sequence>MATRSFELSCVIAASPSSVAAHLREPQNHRGLQPLITEIIEHERSHPQDGHGRAHARFDAIERVPILGLRYPNRIAIRCEADTKADEHGTLAVRFEARSKPMLRLTSQFTLLPRPGPREGYPHCRLVERVEITLPWLLDRLLGRFSFDTARAAHERLLSNLRARLEPQ</sequence>